<reference evidence="2" key="2">
    <citation type="submission" date="2015-01" db="EMBL/GenBank/DDBJ databases">
        <title>Evolutionary Origins and Diversification of the Mycorrhizal Mutualists.</title>
        <authorList>
            <consortium name="DOE Joint Genome Institute"/>
            <consortium name="Mycorrhizal Genomics Consortium"/>
            <person name="Kohler A."/>
            <person name="Kuo A."/>
            <person name="Nagy L.G."/>
            <person name="Floudas D."/>
            <person name="Copeland A."/>
            <person name="Barry K.W."/>
            <person name="Cichocki N."/>
            <person name="Veneault-Fourrey C."/>
            <person name="LaButti K."/>
            <person name="Lindquist E.A."/>
            <person name="Lipzen A."/>
            <person name="Lundell T."/>
            <person name="Morin E."/>
            <person name="Murat C."/>
            <person name="Riley R."/>
            <person name="Ohm R."/>
            <person name="Sun H."/>
            <person name="Tunlid A."/>
            <person name="Henrissat B."/>
            <person name="Grigoriev I.V."/>
            <person name="Hibbett D.S."/>
            <person name="Martin F."/>
        </authorList>
    </citation>
    <scope>NUCLEOTIDE SEQUENCE [LARGE SCALE GENOMIC DNA]</scope>
    <source>
        <strain evidence="2">MUT 4182</strain>
    </source>
</reference>
<dbReference type="AlphaFoldDB" id="A0A0C3QGW3"/>
<protein>
    <submittedName>
        <fullName evidence="1">Uncharacterized protein</fullName>
    </submittedName>
</protein>
<reference evidence="1 2" key="1">
    <citation type="submission" date="2014-04" db="EMBL/GenBank/DDBJ databases">
        <authorList>
            <consortium name="DOE Joint Genome Institute"/>
            <person name="Kuo A."/>
            <person name="Girlanda M."/>
            <person name="Perotto S."/>
            <person name="Kohler A."/>
            <person name="Nagy L.G."/>
            <person name="Floudas D."/>
            <person name="Copeland A."/>
            <person name="Barry K.W."/>
            <person name="Cichocki N."/>
            <person name="Veneault-Fourrey C."/>
            <person name="LaButti K."/>
            <person name="Lindquist E.A."/>
            <person name="Lipzen A."/>
            <person name="Lundell T."/>
            <person name="Morin E."/>
            <person name="Murat C."/>
            <person name="Sun H."/>
            <person name="Tunlid A."/>
            <person name="Henrissat B."/>
            <person name="Grigoriev I.V."/>
            <person name="Hibbett D.S."/>
            <person name="Martin F."/>
            <person name="Nordberg H.P."/>
            <person name="Cantor M.N."/>
            <person name="Hua S.X."/>
        </authorList>
    </citation>
    <scope>NUCLEOTIDE SEQUENCE [LARGE SCALE GENOMIC DNA]</scope>
    <source>
        <strain evidence="1 2">MUT 4182</strain>
    </source>
</reference>
<keyword evidence="2" id="KW-1185">Reference proteome</keyword>
<evidence type="ECO:0000313" key="1">
    <source>
        <dbReference type="EMBL" id="KIO25676.1"/>
    </source>
</evidence>
<dbReference type="HOGENOM" id="CLU_2591558_0_0_1"/>
<gene>
    <name evidence="1" type="ORF">M407DRAFT_207880</name>
</gene>
<proteinExistence type="predicted"/>
<sequence>MQRRIQQGVEGVAGVALRENTGPLEHKMVEQQGDQIILLSSGDIYDVIPMYRKASKVEIGQHTSPNRGGQTKREVLALLE</sequence>
<organism evidence="1 2">
    <name type="scientific">Tulasnella calospora MUT 4182</name>
    <dbReference type="NCBI Taxonomy" id="1051891"/>
    <lineage>
        <taxon>Eukaryota</taxon>
        <taxon>Fungi</taxon>
        <taxon>Dikarya</taxon>
        <taxon>Basidiomycota</taxon>
        <taxon>Agaricomycotina</taxon>
        <taxon>Agaricomycetes</taxon>
        <taxon>Cantharellales</taxon>
        <taxon>Tulasnellaceae</taxon>
        <taxon>Tulasnella</taxon>
    </lineage>
</organism>
<dbReference type="EMBL" id="KN823037">
    <property type="protein sequence ID" value="KIO25676.1"/>
    <property type="molecule type" value="Genomic_DNA"/>
</dbReference>
<name>A0A0C3QGW3_9AGAM</name>
<accession>A0A0C3QGW3</accession>
<dbReference type="Proteomes" id="UP000054248">
    <property type="component" value="Unassembled WGS sequence"/>
</dbReference>
<evidence type="ECO:0000313" key="2">
    <source>
        <dbReference type="Proteomes" id="UP000054248"/>
    </source>
</evidence>